<reference evidence="7 8" key="1">
    <citation type="submission" date="2021-01" db="EMBL/GenBank/DDBJ databases">
        <title>Piscinibacter sp. Jin2 Genome sequencing and assembly.</title>
        <authorList>
            <person name="Kim I."/>
        </authorList>
    </citation>
    <scope>NUCLEOTIDE SEQUENCE [LARGE SCALE GENOMIC DNA]</scope>
    <source>
        <strain evidence="7 8">Jin2</strain>
    </source>
</reference>
<sequence length="314" mass="33358">MIDITLENFQAELIEASLATPVLLDIWAPWCAPCKALGPVLEKLERDYAGRFTLAKLDSDQEPEIAGQLSQAFGVRSIPFCVMFVGGQPVDGFVGALPEAQIRDFLDKHVPPAADADEEDLPAAAEAGRDEEPGPSAEADRLSVAVAAEPGNDKLRADWVFKLIEAGRLAEARQALAPLQPKLAFDARAAALALCLDAHEAAPGADAEALAAAIAANRRDFAARHALAQVHWAAGRPTAAMDELLEILMRDKTWNGELARRSYVAILELMGKAAPAPTAAAPAAGKLEIAGRAAVSSADPVLDQYRRKLSMALF</sequence>
<evidence type="ECO:0000259" key="6">
    <source>
        <dbReference type="PROSITE" id="PS51352"/>
    </source>
</evidence>
<accession>A0A9X1BMW2</accession>
<dbReference type="Pfam" id="PF14561">
    <property type="entry name" value="TPR_20"/>
    <property type="match status" value="1"/>
</dbReference>
<keyword evidence="2" id="KW-0249">Electron transport</keyword>
<evidence type="ECO:0000313" key="8">
    <source>
        <dbReference type="Proteomes" id="UP000643207"/>
    </source>
</evidence>
<dbReference type="InterPro" id="IPR013766">
    <property type="entry name" value="Thioredoxin_domain"/>
</dbReference>
<dbReference type="InterPro" id="IPR017937">
    <property type="entry name" value="Thioredoxin_CS"/>
</dbReference>
<proteinExistence type="predicted"/>
<dbReference type="RefSeq" id="WP_201823763.1">
    <property type="nucleotide sequence ID" value="NZ_JAERRA010000001.1"/>
</dbReference>
<protein>
    <submittedName>
        <fullName evidence="7">Tetratricopeptide repeat protein</fullName>
    </submittedName>
</protein>
<dbReference type="Gene3D" id="3.40.30.10">
    <property type="entry name" value="Glutaredoxin"/>
    <property type="match status" value="1"/>
</dbReference>
<dbReference type="GO" id="GO:0005829">
    <property type="term" value="C:cytosol"/>
    <property type="evidence" value="ECO:0007669"/>
    <property type="project" value="TreeGrafter"/>
</dbReference>
<evidence type="ECO:0000256" key="5">
    <source>
        <dbReference type="SAM" id="MobiDB-lite"/>
    </source>
</evidence>
<dbReference type="PANTHER" id="PTHR45663">
    <property type="entry name" value="GEO12009P1"/>
    <property type="match status" value="1"/>
</dbReference>
<gene>
    <name evidence="7" type="ORF">JI742_02600</name>
</gene>
<dbReference type="InterPro" id="IPR036249">
    <property type="entry name" value="Thioredoxin-like_sf"/>
</dbReference>
<evidence type="ECO:0000256" key="3">
    <source>
        <dbReference type="ARBA" id="ARBA00023157"/>
    </source>
</evidence>
<dbReference type="PROSITE" id="PS51352">
    <property type="entry name" value="THIOREDOXIN_2"/>
    <property type="match status" value="1"/>
</dbReference>
<dbReference type="EMBL" id="JAERRA010000001">
    <property type="protein sequence ID" value="MBL0718770.1"/>
    <property type="molecule type" value="Genomic_DNA"/>
</dbReference>
<dbReference type="GO" id="GO:0045454">
    <property type="term" value="P:cell redox homeostasis"/>
    <property type="evidence" value="ECO:0007669"/>
    <property type="project" value="TreeGrafter"/>
</dbReference>
<dbReference type="GO" id="GO:0015035">
    <property type="term" value="F:protein-disulfide reductase activity"/>
    <property type="evidence" value="ECO:0007669"/>
    <property type="project" value="TreeGrafter"/>
</dbReference>
<dbReference type="Proteomes" id="UP000643207">
    <property type="component" value="Unassembled WGS sequence"/>
</dbReference>
<comment type="caution">
    <text evidence="7">The sequence shown here is derived from an EMBL/GenBank/DDBJ whole genome shotgun (WGS) entry which is preliminary data.</text>
</comment>
<keyword evidence="1" id="KW-0813">Transport</keyword>
<dbReference type="InterPro" id="IPR011990">
    <property type="entry name" value="TPR-like_helical_dom_sf"/>
</dbReference>
<organism evidence="7 8">
    <name type="scientific">Aquariibacter lacus</name>
    <dbReference type="NCBI Taxonomy" id="2801332"/>
    <lineage>
        <taxon>Bacteria</taxon>
        <taxon>Pseudomonadati</taxon>
        <taxon>Pseudomonadota</taxon>
        <taxon>Betaproteobacteria</taxon>
        <taxon>Burkholderiales</taxon>
        <taxon>Sphaerotilaceae</taxon>
        <taxon>Aquariibacter</taxon>
    </lineage>
</organism>
<evidence type="ECO:0000313" key="7">
    <source>
        <dbReference type="EMBL" id="MBL0718770.1"/>
    </source>
</evidence>
<evidence type="ECO:0000256" key="1">
    <source>
        <dbReference type="ARBA" id="ARBA00022448"/>
    </source>
</evidence>
<dbReference type="Gene3D" id="1.25.40.10">
    <property type="entry name" value="Tetratricopeptide repeat domain"/>
    <property type="match status" value="1"/>
</dbReference>
<keyword evidence="4" id="KW-0676">Redox-active center</keyword>
<dbReference type="GO" id="GO:0006950">
    <property type="term" value="P:response to stress"/>
    <property type="evidence" value="ECO:0007669"/>
    <property type="project" value="UniProtKB-ARBA"/>
</dbReference>
<dbReference type="Pfam" id="PF00085">
    <property type="entry name" value="Thioredoxin"/>
    <property type="match status" value="1"/>
</dbReference>
<keyword evidence="8" id="KW-1185">Reference proteome</keyword>
<evidence type="ECO:0000256" key="2">
    <source>
        <dbReference type="ARBA" id="ARBA00022982"/>
    </source>
</evidence>
<name>A0A9X1BMW2_9BURK</name>
<dbReference type="AlphaFoldDB" id="A0A9X1BMW2"/>
<keyword evidence="3" id="KW-1015">Disulfide bond</keyword>
<evidence type="ECO:0000256" key="4">
    <source>
        <dbReference type="ARBA" id="ARBA00023284"/>
    </source>
</evidence>
<feature type="domain" description="Thioredoxin" evidence="6">
    <location>
        <begin position="1"/>
        <end position="111"/>
    </location>
</feature>
<dbReference type="SUPFAM" id="SSF52833">
    <property type="entry name" value="Thioredoxin-like"/>
    <property type="match status" value="1"/>
</dbReference>
<dbReference type="PANTHER" id="PTHR45663:SF11">
    <property type="entry name" value="GEO12009P1"/>
    <property type="match status" value="1"/>
</dbReference>
<dbReference type="PROSITE" id="PS00194">
    <property type="entry name" value="THIOREDOXIN_1"/>
    <property type="match status" value="1"/>
</dbReference>
<feature type="region of interest" description="Disordered" evidence="5">
    <location>
        <begin position="113"/>
        <end position="139"/>
    </location>
</feature>
<dbReference type="CDD" id="cd02956">
    <property type="entry name" value="ybbN"/>
    <property type="match status" value="1"/>
</dbReference>